<accession>A0A397TA22</accession>
<dbReference type="Proteomes" id="UP000265703">
    <property type="component" value="Unassembled WGS sequence"/>
</dbReference>
<keyword evidence="3" id="KW-1185">Reference proteome</keyword>
<dbReference type="PANTHER" id="PTHR46791:SF5">
    <property type="entry name" value="CLR5 DOMAIN-CONTAINING PROTEIN-RELATED"/>
    <property type="match status" value="1"/>
</dbReference>
<feature type="domain" description="Integrase core" evidence="1">
    <location>
        <begin position="2"/>
        <end position="78"/>
    </location>
</feature>
<proteinExistence type="predicted"/>
<reference evidence="2 3" key="1">
    <citation type="submission" date="2018-06" db="EMBL/GenBank/DDBJ databases">
        <title>Comparative genomics reveals the genomic features of Rhizophagus irregularis, R. cerebriforme, R. diaphanum and Gigaspora rosea, and their symbiotic lifestyle signature.</title>
        <authorList>
            <person name="Morin E."/>
            <person name="San Clemente H."/>
            <person name="Chen E.C.H."/>
            <person name="De La Providencia I."/>
            <person name="Hainaut M."/>
            <person name="Kuo A."/>
            <person name="Kohler A."/>
            <person name="Murat C."/>
            <person name="Tang N."/>
            <person name="Roy S."/>
            <person name="Loubradou J."/>
            <person name="Henrissat B."/>
            <person name="Grigoriev I.V."/>
            <person name="Corradi N."/>
            <person name="Roux C."/>
            <person name="Martin F.M."/>
        </authorList>
    </citation>
    <scope>NUCLEOTIDE SEQUENCE [LARGE SCALE GENOMIC DNA]</scope>
    <source>
        <strain evidence="2 3">DAOM 227022</strain>
    </source>
</reference>
<name>A0A397TA22_9GLOM</name>
<sequence>INESCGEERNSFISSHSVHNQRIEHLWVDLIKDVVKVYITIFMYLEDKCGLDVNNSVCMFCLHYVFLPRINKSLREWKYT</sequence>
<dbReference type="EMBL" id="QKYT01000087">
    <property type="protein sequence ID" value="RIA94199.1"/>
    <property type="molecule type" value="Genomic_DNA"/>
</dbReference>
<protein>
    <recommendedName>
        <fullName evidence="1">Integrase core domain-containing protein</fullName>
    </recommendedName>
</protein>
<dbReference type="OrthoDB" id="2339289at2759"/>
<feature type="non-terminal residue" evidence="2">
    <location>
        <position position="1"/>
    </location>
</feature>
<comment type="caution">
    <text evidence="2">The sequence shown here is derived from an EMBL/GenBank/DDBJ whole genome shotgun (WGS) entry which is preliminary data.</text>
</comment>
<dbReference type="PANTHER" id="PTHR46791">
    <property type="entry name" value="EXPRESSED PROTEIN"/>
    <property type="match status" value="1"/>
</dbReference>
<feature type="non-terminal residue" evidence="2">
    <location>
        <position position="80"/>
    </location>
</feature>
<organism evidence="2 3">
    <name type="scientific">Glomus cerebriforme</name>
    <dbReference type="NCBI Taxonomy" id="658196"/>
    <lineage>
        <taxon>Eukaryota</taxon>
        <taxon>Fungi</taxon>
        <taxon>Fungi incertae sedis</taxon>
        <taxon>Mucoromycota</taxon>
        <taxon>Glomeromycotina</taxon>
        <taxon>Glomeromycetes</taxon>
        <taxon>Glomerales</taxon>
        <taxon>Glomeraceae</taxon>
        <taxon>Glomus</taxon>
    </lineage>
</organism>
<evidence type="ECO:0000313" key="3">
    <source>
        <dbReference type="Proteomes" id="UP000265703"/>
    </source>
</evidence>
<dbReference type="AlphaFoldDB" id="A0A397TA22"/>
<evidence type="ECO:0000259" key="1">
    <source>
        <dbReference type="Pfam" id="PF24764"/>
    </source>
</evidence>
<dbReference type="STRING" id="658196.A0A397TA22"/>
<dbReference type="InterPro" id="IPR058913">
    <property type="entry name" value="Integrase_dom_put"/>
</dbReference>
<dbReference type="Pfam" id="PF24764">
    <property type="entry name" value="rva_4"/>
    <property type="match status" value="1"/>
</dbReference>
<evidence type="ECO:0000313" key="2">
    <source>
        <dbReference type="EMBL" id="RIA94199.1"/>
    </source>
</evidence>
<gene>
    <name evidence="2" type="ORF">C1645_678867</name>
</gene>